<dbReference type="HOGENOM" id="CLU_996434_0_0_7"/>
<proteinExistence type="predicted"/>
<feature type="chain" id="PRO_5003614222" description="Lipoprotein" evidence="2">
    <location>
        <begin position="31"/>
        <end position="279"/>
    </location>
</feature>
<dbReference type="Proteomes" id="UP000007587">
    <property type="component" value="Chromosome"/>
</dbReference>
<evidence type="ECO:0000313" key="3">
    <source>
        <dbReference type="EMBL" id="AFE04520.1"/>
    </source>
</evidence>
<evidence type="ECO:0000256" key="2">
    <source>
        <dbReference type="SAM" id="SignalP"/>
    </source>
</evidence>
<reference evidence="4" key="2">
    <citation type="submission" date="2012-03" db="EMBL/GenBank/DDBJ databases">
        <title>Genome sequence of the fruiting myxobacterium Corallococcus coralloides DSM 2259.</title>
        <authorList>
            <person name="Huntley S."/>
            <person name="Zhang Y."/>
            <person name="Treuner-Lange A."/>
            <person name="Sensen C.W."/>
            <person name="Sogaard-Andersen L."/>
        </authorList>
    </citation>
    <scope>NUCLEOTIDE SEQUENCE [LARGE SCALE GENOMIC DNA]</scope>
    <source>
        <strain evidence="4">ATCC 25202 / DSM 2259 / NBRC 100086 / M2</strain>
    </source>
</reference>
<dbReference type="OrthoDB" id="5385575at2"/>
<dbReference type="InParanoid" id="H8MKB1"/>
<dbReference type="STRING" id="1144275.COCOR_02160"/>
<dbReference type="RefSeq" id="WP_014394991.1">
    <property type="nucleotide sequence ID" value="NC_017030.1"/>
</dbReference>
<accession>H8MKB1</accession>
<keyword evidence="4" id="KW-1185">Reference proteome</keyword>
<keyword evidence="2" id="KW-0732">Signal</keyword>
<evidence type="ECO:0008006" key="5">
    <source>
        <dbReference type="Google" id="ProtNLM"/>
    </source>
</evidence>
<protein>
    <recommendedName>
        <fullName evidence="5">Lipoprotein</fullName>
    </recommendedName>
</protein>
<feature type="signal peptide" evidence="2">
    <location>
        <begin position="1"/>
        <end position="30"/>
    </location>
</feature>
<gene>
    <name evidence="3" type="ordered locus">COCOR_02160</name>
</gene>
<dbReference type="AlphaFoldDB" id="H8MKB1"/>
<reference evidence="3 4" key="1">
    <citation type="journal article" date="2012" name="J. Bacteriol.">
        <title>Complete Genome Sequence of the Fruiting Myxobacterium Corallococcus coralloides DSM 2259.</title>
        <authorList>
            <person name="Huntley S."/>
            <person name="Zhang Y."/>
            <person name="Treuner-Lange A."/>
            <person name="Kneip S."/>
            <person name="Sensen C.W."/>
            <person name="Sogaard-Andersen L."/>
        </authorList>
    </citation>
    <scope>NUCLEOTIDE SEQUENCE [LARGE SCALE GENOMIC DNA]</scope>
    <source>
        <strain evidence="4">ATCC 25202 / DSM 2259 / NBRC 100086 / M2</strain>
    </source>
</reference>
<name>H8MKB1_CORCM</name>
<dbReference type="EMBL" id="CP003389">
    <property type="protein sequence ID" value="AFE04520.1"/>
    <property type="molecule type" value="Genomic_DNA"/>
</dbReference>
<dbReference type="KEGG" id="ccx:COCOR_02160"/>
<organism evidence="3 4">
    <name type="scientific">Corallococcus coralloides (strain ATCC 25202 / DSM 2259 / NBRC 100086 / M2)</name>
    <name type="common">Myxococcus coralloides</name>
    <dbReference type="NCBI Taxonomy" id="1144275"/>
    <lineage>
        <taxon>Bacteria</taxon>
        <taxon>Pseudomonadati</taxon>
        <taxon>Myxococcota</taxon>
        <taxon>Myxococcia</taxon>
        <taxon>Myxococcales</taxon>
        <taxon>Cystobacterineae</taxon>
        <taxon>Myxococcaceae</taxon>
        <taxon>Corallococcus</taxon>
    </lineage>
</organism>
<sequence length="279" mass="30786">MERTQDRSLVPTSLFAALLGMVLVAFSSNAEPPASVPSPDAGVTPATTVKRRSDVWCEGLPPERCGEFPEHCIRLTYCDGQPFCASRMNRPRDRQCGSVSVYGLGEPCCPGLVSRCGELTPDDTCKPQRDPMDMPSCLACGDGVCDVFEQRCNCPEDCAVTAKRPGVRYRGSEPEGPSGHRSTDGVTRPGQCLDVLEKPDAVRHCLRQWVQALLGRRSSKELRQAVDIAPFTRFDLDLLECLDEDEDRGPFGDRSRRELCLDALQQRTKDARLRKVLGP</sequence>
<evidence type="ECO:0000256" key="1">
    <source>
        <dbReference type="SAM" id="MobiDB-lite"/>
    </source>
</evidence>
<feature type="region of interest" description="Disordered" evidence="1">
    <location>
        <begin position="169"/>
        <end position="189"/>
    </location>
</feature>
<evidence type="ECO:0000313" key="4">
    <source>
        <dbReference type="Proteomes" id="UP000007587"/>
    </source>
</evidence>